<evidence type="ECO:0000313" key="1">
    <source>
        <dbReference type="EMBL" id="KKL94354.1"/>
    </source>
</evidence>
<comment type="caution">
    <text evidence="1">The sequence shown here is derived from an EMBL/GenBank/DDBJ whole genome shotgun (WGS) entry which is preliminary data.</text>
</comment>
<accession>A0A0F9G6F6</accession>
<sequence>MSWSDNYIIREGDTLCSPGLTHRYKVVEIIDGAVKLRLDDGSERTIPAQRMHCIIHEGVLMLLQHAEA</sequence>
<proteinExistence type="predicted"/>
<name>A0A0F9G6F6_9ZZZZ</name>
<dbReference type="EMBL" id="LAZR01018947">
    <property type="protein sequence ID" value="KKL94354.1"/>
    <property type="molecule type" value="Genomic_DNA"/>
</dbReference>
<organism evidence="1">
    <name type="scientific">marine sediment metagenome</name>
    <dbReference type="NCBI Taxonomy" id="412755"/>
    <lineage>
        <taxon>unclassified sequences</taxon>
        <taxon>metagenomes</taxon>
        <taxon>ecological metagenomes</taxon>
    </lineage>
</organism>
<protein>
    <submittedName>
        <fullName evidence="1">Uncharacterized protein</fullName>
    </submittedName>
</protein>
<reference evidence="1" key="1">
    <citation type="journal article" date="2015" name="Nature">
        <title>Complex archaea that bridge the gap between prokaryotes and eukaryotes.</title>
        <authorList>
            <person name="Spang A."/>
            <person name="Saw J.H."/>
            <person name="Jorgensen S.L."/>
            <person name="Zaremba-Niedzwiedzka K."/>
            <person name="Martijn J."/>
            <person name="Lind A.E."/>
            <person name="van Eijk R."/>
            <person name="Schleper C."/>
            <person name="Guy L."/>
            <person name="Ettema T.J."/>
        </authorList>
    </citation>
    <scope>NUCLEOTIDE SEQUENCE</scope>
</reference>
<dbReference type="AlphaFoldDB" id="A0A0F9G6F6"/>
<gene>
    <name evidence="1" type="ORF">LCGC14_1865460</name>
</gene>